<feature type="compositionally biased region" description="Acidic residues" evidence="1">
    <location>
        <begin position="24"/>
        <end position="36"/>
    </location>
</feature>
<dbReference type="Proteomes" id="UP000593564">
    <property type="component" value="Unassembled WGS sequence"/>
</dbReference>
<feature type="region of interest" description="Disordered" evidence="1">
    <location>
        <begin position="1"/>
        <end position="83"/>
    </location>
</feature>
<reference evidence="3" key="1">
    <citation type="journal article" date="2020" name="Nat. Commun.">
        <title>Genome assembly of wild tea tree DASZ reveals pedigree and selection history of tea varieties.</title>
        <authorList>
            <person name="Zhang W."/>
            <person name="Zhang Y."/>
            <person name="Qiu H."/>
            <person name="Guo Y."/>
            <person name="Wan H."/>
            <person name="Zhang X."/>
            <person name="Scossa F."/>
            <person name="Alseekh S."/>
            <person name="Zhang Q."/>
            <person name="Wang P."/>
            <person name="Xu L."/>
            <person name="Schmidt M.H."/>
            <person name="Jia X."/>
            <person name="Li D."/>
            <person name="Zhu A."/>
            <person name="Guo F."/>
            <person name="Chen W."/>
            <person name="Ni D."/>
            <person name="Usadel B."/>
            <person name="Fernie A.R."/>
            <person name="Wen W."/>
        </authorList>
    </citation>
    <scope>NUCLEOTIDE SEQUENCE [LARGE SCALE GENOMIC DNA]</scope>
    <source>
        <strain evidence="3">cv. G240</strain>
    </source>
</reference>
<reference evidence="2 3" key="2">
    <citation type="submission" date="2020-07" db="EMBL/GenBank/DDBJ databases">
        <title>Genome assembly of wild tea tree DASZ reveals pedigree and selection history of tea varieties.</title>
        <authorList>
            <person name="Zhang W."/>
        </authorList>
    </citation>
    <scope>NUCLEOTIDE SEQUENCE [LARGE SCALE GENOMIC DNA]</scope>
    <source>
        <strain evidence="3">cv. G240</strain>
        <tissue evidence="2">Leaf</tissue>
    </source>
</reference>
<evidence type="ECO:0000313" key="3">
    <source>
        <dbReference type="Proteomes" id="UP000593564"/>
    </source>
</evidence>
<proteinExistence type="predicted"/>
<dbReference type="EMBL" id="JACBKZ010000014">
    <property type="protein sequence ID" value="KAF5934555.1"/>
    <property type="molecule type" value="Genomic_DNA"/>
</dbReference>
<name>A0A7J7G2L4_CAMSI</name>
<evidence type="ECO:0000313" key="2">
    <source>
        <dbReference type="EMBL" id="KAF5934555.1"/>
    </source>
</evidence>
<sequence>MDSDLRDISQLQVPFPLEPKDSSDEADEDDAEDGEAEGMRKEAATDPKSRTLNEQIDLTQDKEDDLVSKGVFPKPTTSEAEVQCAENSLDQTLQEIDAEI</sequence>
<organism evidence="2 3">
    <name type="scientific">Camellia sinensis</name>
    <name type="common">Tea plant</name>
    <name type="synonym">Thea sinensis</name>
    <dbReference type="NCBI Taxonomy" id="4442"/>
    <lineage>
        <taxon>Eukaryota</taxon>
        <taxon>Viridiplantae</taxon>
        <taxon>Streptophyta</taxon>
        <taxon>Embryophyta</taxon>
        <taxon>Tracheophyta</taxon>
        <taxon>Spermatophyta</taxon>
        <taxon>Magnoliopsida</taxon>
        <taxon>eudicotyledons</taxon>
        <taxon>Gunneridae</taxon>
        <taxon>Pentapetalae</taxon>
        <taxon>asterids</taxon>
        <taxon>Ericales</taxon>
        <taxon>Theaceae</taxon>
        <taxon>Camellia</taxon>
    </lineage>
</organism>
<keyword evidence="3" id="KW-1185">Reference proteome</keyword>
<evidence type="ECO:0000256" key="1">
    <source>
        <dbReference type="SAM" id="MobiDB-lite"/>
    </source>
</evidence>
<accession>A0A7J7G2L4</accession>
<gene>
    <name evidence="2" type="ORF">HYC85_030726</name>
</gene>
<protein>
    <submittedName>
        <fullName evidence="2">Uncharacterized protein</fullName>
    </submittedName>
</protein>
<dbReference type="AlphaFoldDB" id="A0A7J7G2L4"/>
<comment type="caution">
    <text evidence="2">The sequence shown here is derived from an EMBL/GenBank/DDBJ whole genome shotgun (WGS) entry which is preliminary data.</text>
</comment>
<feature type="compositionally biased region" description="Basic and acidic residues" evidence="1">
    <location>
        <begin position="37"/>
        <end position="51"/>
    </location>
</feature>